<accession>A0A9W8ADZ2</accession>
<feature type="transmembrane region" description="Helical" evidence="5">
    <location>
        <begin position="258"/>
        <end position="277"/>
    </location>
</feature>
<sequence length="442" mass="48826">MKTSYTVFLVSGMLLTGTLNTLLTKLQDLQCVGNCDDPDPKRRRLFEQPTWQTLNMFAGETMCLIVLYINILWTNYRLKRRGYRELMTASLGSPDDDNVIEPAALDIPGAVAPTRSAESSLETDSLLPSTLDDTRPLIGRRKFLMWIPALCDICGTTLMNVGLFYISASVYQMMRGAVVIFSGIMSVIFLKHRLQRFQWAALMLIMLGVGIVGMSSVLFPYRPPVLDDGVGGRGPAPDEPSLFAAVASSAMEFSERSLLGVLMILTAQIFTAAQFVVEEKIMLRYHVVPMRAVGLEGIFGFVTTAVGIPLLHLVIGRSHPGGYFDMVNGFYEVINNPGVWSTSIAIMFSIAFFNWFGLSVTRTISATSRSTIDTCRTLFIWMSSLALGWEHFQPLQVLGFLVLIYGTFLYNGVVSPPWGAGVDKSVEELTADGSGRRLVDDE</sequence>
<dbReference type="GO" id="GO:0000139">
    <property type="term" value="C:Golgi membrane"/>
    <property type="evidence" value="ECO:0007669"/>
    <property type="project" value="InterPro"/>
</dbReference>
<dbReference type="SUPFAM" id="SSF103481">
    <property type="entry name" value="Multidrug resistance efflux transporter EmrE"/>
    <property type="match status" value="1"/>
</dbReference>
<dbReference type="InterPro" id="IPR007271">
    <property type="entry name" value="Nuc_sug_transpt"/>
</dbReference>
<evidence type="ECO:0000256" key="3">
    <source>
        <dbReference type="ARBA" id="ARBA00022989"/>
    </source>
</evidence>
<feature type="transmembrane region" description="Helical" evidence="5">
    <location>
        <begin position="172"/>
        <end position="190"/>
    </location>
</feature>
<feature type="transmembrane region" description="Helical" evidence="5">
    <location>
        <begin position="54"/>
        <end position="73"/>
    </location>
</feature>
<dbReference type="AlphaFoldDB" id="A0A9W8ADZ2"/>
<dbReference type="EMBL" id="JANBPT010000115">
    <property type="protein sequence ID" value="KAJ1927497.1"/>
    <property type="molecule type" value="Genomic_DNA"/>
</dbReference>
<evidence type="ECO:0000256" key="2">
    <source>
        <dbReference type="ARBA" id="ARBA00022692"/>
    </source>
</evidence>
<dbReference type="PANTHER" id="PTHR13146">
    <property type="match status" value="1"/>
</dbReference>
<evidence type="ECO:0000256" key="4">
    <source>
        <dbReference type="ARBA" id="ARBA00023136"/>
    </source>
</evidence>
<comment type="caution">
    <text evidence="6">The sequence shown here is derived from an EMBL/GenBank/DDBJ whole genome shotgun (WGS) entry which is preliminary data.</text>
</comment>
<name>A0A9W8ADZ2_9FUNG</name>
<feature type="transmembrane region" description="Helical" evidence="5">
    <location>
        <begin position="338"/>
        <end position="358"/>
    </location>
</feature>
<keyword evidence="3 5" id="KW-1133">Transmembrane helix</keyword>
<dbReference type="Proteomes" id="UP001150569">
    <property type="component" value="Unassembled WGS sequence"/>
</dbReference>
<keyword evidence="7" id="KW-1185">Reference proteome</keyword>
<keyword evidence="4 5" id="KW-0472">Membrane</keyword>
<evidence type="ECO:0000256" key="5">
    <source>
        <dbReference type="SAM" id="Phobius"/>
    </source>
</evidence>
<feature type="transmembrane region" description="Helical" evidence="5">
    <location>
        <begin position="395"/>
        <end position="414"/>
    </location>
</feature>
<comment type="subcellular location">
    <subcellularLocation>
        <location evidence="1">Membrane</location>
        <topology evidence="1">Multi-pass membrane protein</topology>
    </subcellularLocation>
</comment>
<proteinExistence type="predicted"/>
<evidence type="ECO:0000313" key="7">
    <source>
        <dbReference type="Proteomes" id="UP001150569"/>
    </source>
</evidence>
<dbReference type="PANTHER" id="PTHR13146:SF0">
    <property type="entry name" value="SOLUTE CARRIER FAMILY 35 MEMBER F6"/>
    <property type="match status" value="1"/>
</dbReference>
<organism evidence="6 7">
    <name type="scientific">Tieghemiomyces parasiticus</name>
    <dbReference type="NCBI Taxonomy" id="78921"/>
    <lineage>
        <taxon>Eukaryota</taxon>
        <taxon>Fungi</taxon>
        <taxon>Fungi incertae sedis</taxon>
        <taxon>Zoopagomycota</taxon>
        <taxon>Kickxellomycotina</taxon>
        <taxon>Dimargaritomycetes</taxon>
        <taxon>Dimargaritales</taxon>
        <taxon>Dimargaritaceae</taxon>
        <taxon>Tieghemiomyces</taxon>
    </lineage>
</organism>
<feature type="transmembrane region" description="Helical" evidence="5">
    <location>
        <begin position="298"/>
        <end position="318"/>
    </location>
</feature>
<keyword evidence="2 5" id="KW-0812">Transmembrane</keyword>
<reference evidence="6" key="1">
    <citation type="submission" date="2022-07" db="EMBL/GenBank/DDBJ databases">
        <title>Phylogenomic reconstructions and comparative analyses of Kickxellomycotina fungi.</title>
        <authorList>
            <person name="Reynolds N.K."/>
            <person name="Stajich J.E."/>
            <person name="Barry K."/>
            <person name="Grigoriev I.V."/>
            <person name="Crous P."/>
            <person name="Smith M.E."/>
        </authorList>
    </citation>
    <scope>NUCLEOTIDE SEQUENCE</scope>
    <source>
        <strain evidence="6">RSA 861</strain>
    </source>
</reference>
<dbReference type="PIRSF" id="PIRSF036436">
    <property type="entry name" value="UCP036436"/>
    <property type="match status" value="1"/>
</dbReference>
<dbReference type="OrthoDB" id="29773at2759"/>
<dbReference type="Pfam" id="PF04142">
    <property type="entry name" value="Nuc_sug_transp"/>
    <property type="match status" value="1"/>
</dbReference>
<dbReference type="InterPro" id="IPR037185">
    <property type="entry name" value="EmrE-like"/>
</dbReference>
<dbReference type="InterPro" id="IPR012404">
    <property type="entry name" value="UCP036436"/>
</dbReference>
<protein>
    <recommendedName>
        <fullName evidence="8">Integral membrane protein</fullName>
    </recommendedName>
</protein>
<evidence type="ECO:0008006" key="8">
    <source>
        <dbReference type="Google" id="ProtNLM"/>
    </source>
</evidence>
<dbReference type="GO" id="GO:0015165">
    <property type="term" value="F:pyrimidine nucleotide-sugar transmembrane transporter activity"/>
    <property type="evidence" value="ECO:0007669"/>
    <property type="project" value="InterPro"/>
</dbReference>
<feature type="transmembrane region" description="Helical" evidence="5">
    <location>
        <begin position="143"/>
        <end position="166"/>
    </location>
</feature>
<evidence type="ECO:0000313" key="6">
    <source>
        <dbReference type="EMBL" id="KAJ1927497.1"/>
    </source>
</evidence>
<gene>
    <name evidence="6" type="ORF">IWQ60_002884</name>
</gene>
<feature type="transmembrane region" description="Helical" evidence="5">
    <location>
        <begin position="197"/>
        <end position="219"/>
    </location>
</feature>
<evidence type="ECO:0000256" key="1">
    <source>
        <dbReference type="ARBA" id="ARBA00004141"/>
    </source>
</evidence>